<dbReference type="InterPro" id="IPR036138">
    <property type="entry name" value="PBP_dimer_sf"/>
</dbReference>
<evidence type="ECO:0000313" key="4">
    <source>
        <dbReference type="EMBL" id="SHJ94679.1"/>
    </source>
</evidence>
<reference evidence="4 5" key="1">
    <citation type="submission" date="2016-11" db="EMBL/GenBank/DDBJ databases">
        <authorList>
            <person name="Jaros S."/>
            <person name="Januszkiewicz K."/>
            <person name="Wedrychowicz H."/>
        </authorList>
    </citation>
    <scope>NUCLEOTIDE SEQUENCE [LARGE SCALE GENOMIC DNA]</scope>
    <source>
        <strain evidence="4 5">DSM 3090</strain>
    </source>
</reference>
<feature type="transmembrane region" description="Helical" evidence="1">
    <location>
        <begin position="12"/>
        <end position="30"/>
    </location>
</feature>
<dbReference type="InterPro" id="IPR001460">
    <property type="entry name" value="PCN-bd_Tpept"/>
</dbReference>
<keyword evidence="1" id="KW-0472">Membrane</keyword>
<protein>
    <submittedName>
        <fullName evidence="4">Peptidoglycan glycosyltransferase</fullName>
    </submittedName>
</protein>
<feature type="domain" description="Penicillin binding protein A dimerisation" evidence="3">
    <location>
        <begin position="55"/>
        <end position="116"/>
    </location>
</feature>
<dbReference type="InterPro" id="IPR012338">
    <property type="entry name" value="Beta-lactam/transpept-like"/>
</dbReference>
<keyword evidence="4" id="KW-0808">Transferase</keyword>
<evidence type="ECO:0000313" key="5">
    <source>
        <dbReference type="Proteomes" id="UP000183952"/>
    </source>
</evidence>
<dbReference type="GO" id="GO:0008658">
    <property type="term" value="F:penicillin binding"/>
    <property type="evidence" value="ECO:0007669"/>
    <property type="project" value="InterPro"/>
</dbReference>
<keyword evidence="5" id="KW-1185">Reference proteome</keyword>
<keyword evidence="1" id="KW-1133">Transmembrane helix</keyword>
<dbReference type="PANTHER" id="PTHR30627:SF24">
    <property type="entry name" value="PENICILLIN-BINDING PROTEIN 4B"/>
    <property type="match status" value="1"/>
</dbReference>
<dbReference type="Pfam" id="PF00905">
    <property type="entry name" value="Transpeptidase"/>
    <property type="match status" value="1"/>
</dbReference>
<dbReference type="Pfam" id="PF21922">
    <property type="entry name" value="PBP_dimer_2"/>
    <property type="match status" value="1"/>
</dbReference>
<dbReference type="SUPFAM" id="SSF56519">
    <property type="entry name" value="Penicillin binding protein dimerisation domain"/>
    <property type="match status" value="1"/>
</dbReference>
<dbReference type="GO" id="GO:0071972">
    <property type="term" value="F:peptidoglycan L,D-transpeptidase activity"/>
    <property type="evidence" value="ECO:0007669"/>
    <property type="project" value="TreeGrafter"/>
</dbReference>
<dbReference type="EMBL" id="FRAD01000010">
    <property type="protein sequence ID" value="SHJ94679.1"/>
    <property type="molecule type" value="Genomic_DNA"/>
</dbReference>
<dbReference type="STRING" id="1121331.SAMN02745248_01383"/>
<dbReference type="GO" id="GO:0071555">
    <property type="term" value="P:cell wall organization"/>
    <property type="evidence" value="ECO:0007669"/>
    <property type="project" value="TreeGrafter"/>
</dbReference>
<dbReference type="OrthoDB" id="9766847at2"/>
<dbReference type="InterPro" id="IPR050515">
    <property type="entry name" value="Beta-lactam/transpept"/>
</dbReference>
<name>A0A1M6NG78_9CLOT</name>
<dbReference type="Gene3D" id="3.90.1310.10">
    <property type="entry name" value="Penicillin-binding protein 2a (Domain 2)"/>
    <property type="match status" value="1"/>
</dbReference>
<dbReference type="GO" id="GO:0016740">
    <property type="term" value="F:transferase activity"/>
    <property type="evidence" value="ECO:0007669"/>
    <property type="project" value="UniProtKB-KW"/>
</dbReference>
<dbReference type="InterPro" id="IPR054120">
    <property type="entry name" value="PBPA_dimer"/>
</dbReference>
<dbReference type="Gene3D" id="3.40.710.10">
    <property type="entry name" value="DD-peptidase/beta-lactamase superfamily"/>
    <property type="match status" value="1"/>
</dbReference>
<dbReference type="GO" id="GO:0005886">
    <property type="term" value="C:plasma membrane"/>
    <property type="evidence" value="ECO:0007669"/>
    <property type="project" value="TreeGrafter"/>
</dbReference>
<evidence type="ECO:0000256" key="1">
    <source>
        <dbReference type="SAM" id="Phobius"/>
    </source>
</evidence>
<proteinExistence type="predicted"/>
<dbReference type="RefSeq" id="WP_072903395.1">
    <property type="nucleotide sequence ID" value="NZ_FRAD01000010.1"/>
</dbReference>
<gene>
    <name evidence="4" type="ORF">SAMN02745248_01383</name>
</gene>
<dbReference type="SUPFAM" id="SSF56601">
    <property type="entry name" value="beta-lactamase/transpeptidase-like"/>
    <property type="match status" value="1"/>
</dbReference>
<organism evidence="4 5">
    <name type="scientific">Hathewaya proteolytica DSM 3090</name>
    <dbReference type="NCBI Taxonomy" id="1121331"/>
    <lineage>
        <taxon>Bacteria</taxon>
        <taxon>Bacillati</taxon>
        <taxon>Bacillota</taxon>
        <taxon>Clostridia</taxon>
        <taxon>Eubacteriales</taxon>
        <taxon>Clostridiaceae</taxon>
        <taxon>Hathewaya</taxon>
    </lineage>
</organism>
<dbReference type="AlphaFoldDB" id="A0A1M6NG78"/>
<feature type="domain" description="Penicillin-binding protein transpeptidase" evidence="2">
    <location>
        <begin position="154"/>
        <end position="460"/>
    </location>
</feature>
<dbReference type="Proteomes" id="UP000183952">
    <property type="component" value="Unassembled WGS sequence"/>
</dbReference>
<dbReference type="PANTHER" id="PTHR30627">
    <property type="entry name" value="PEPTIDOGLYCAN D,D-TRANSPEPTIDASE"/>
    <property type="match status" value="1"/>
</dbReference>
<accession>A0A1M6NG78</accession>
<sequence length="465" mass="51043">MKDISENIKKVLAIFLIMFVTVMSYLLYIYSARGEKIVNSPFNQRLWYERVNVVRGNIRDRDGNVLVESKGIKDNVQTLNYKGGAAFAHILGYMDKSYGLTGLQRLFDEDLMGKQMGIFNPSDEKGKKHGYDLKTTLDSQLQKKAYNLLNGKKGAVVAIDPRNGELLSVVSTPSYDPNKLQQDWKRISTSADSPLLNRAIAGMYPPGSTFKIITAASALKNIDNIKTEIYKDEGALKFGDSTSIKNFAGEVLGNINLKQAITHSSNAYFGNLGIRLGNNKLKETAEGFMFNKDIPAIGLLIENSKFPEISKSSKGDMAQSAIGQGQVLATPMEMALVASAVANKGKIMKPILVTETYNKNRIIKRYHSEVISQPIMEDDADYLKAAMREVVKSGTGKNAAIPGIQICGKTGTAEHPESKKDHSWFIGFGPYENPTMAIAVIVEEGGTGASSAAPIARELFRTYLK</sequence>
<evidence type="ECO:0000259" key="3">
    <source>
        <dbReference type="Pfam" id="PF21922"/>
    </source>
</evidence>
<evidence type="ECO:0000259" key="2">
    <source>
        <dbReference type="Pfam" id="PF00905"/>
    </source>
</evidence>
<keyword evidence="1" id="KW-0812">Transmembrane</keyword>